<organism evidence="3 4">
    <name type="scientific">Orchesella cincta</name>
    <name type="common">Springtail</name>
    <name type="synonym">Podura cincta</name>
    <dbReference type="NCBI Taxonomy" id="48709"/>
    <lineage>
        <taxon>Eukaryota</taxon>
        <taxon>Metazoa</taxon>
        <taxon>Ecdysozoa</taxon>
        <taxon>Arthropoda</taxon>
        <taxon>Hexapoda</taxon>
        <taxon>Collembola</taxon>
        <taxon>Entomobryomorpha</taxon>
        <taxon>Entomobryoidea</taxon>
        <taxon>Orchesellidae</taxon>
        <taxon>Orchesellinae</taxon>
        <taxon>Orchesella</taxon>
    </lineage>
</organism>
<dbReference type="Pfam" id="PF00651">
    <property type="entry name" value="BTB"/>
    <property type="match status" value="1"/>
</dbReference>
<accession>A0A1D2M2S1</accession>
<dbReference type="CDD" id="cd18186">
    <property type="entry name" value="BTB_POZ_ZBTB_KLHL-like"/>
    <property type="match status" value="1"/>
</dbReference>
<evidence type="ECO:0000313" key="4">
    <source>
        <dbReference type="Proteomes" id="UP000094527"/>
    </source>
</evidence>
<name>A0A1D2M2S1_ORCCI</name>
<evidence type="ECO:0000259" key="2">
    <source>
        <dbReference type="PROSITE" id="PS50097"/>
    </source>
</evidence>
<dbReference type="InterPro" id="IPR011333">
    <property type="entry name" value="SKP1/BTB/POZ_sf"/>
</dbReference>
<dbReference type="SUPFAM" id="SSF54695">
    <property type="entry name" value="POZ domain"/>
    <property type="match status" value="1"/>
</dbReference>
<gene>
    <name evidence="3" type="ORF">Ocin01_19414</name>
</gene>
<evidence type="ECO:0000313" key="3">
    <source>
        <dbReference type="EMBL" id="ODM87268.1"/>
    </source>
</evidence>
<proteinExistence type="predicted"/>
<sequence>MFINLGSVSNAPVNQLTTEGFQMNLSEYITPEPVDNENPRINQYCKKLERILERKVKSNAALYLHLDWAPSHPKKVWLRLQGQLLETLTQICGKEIKLKVDGSFSFRDYYGNPAAKFKTGEMQIFLPSTLTNAPKKKCANAKKKKTTEAAQNPSSGEAFCEDTDVQTPNSDFNRLINTTLKMILNVQLLVEDEYLHQPARDSDELVAICKMIQQNGVHTDVTIMTADAQGRDSGLRANRCFLAVHRPVLKASLEGEFQESRTNQIETEYSVECVKSLLDYMYTLDFPEAVKCSQLAVELFQAANYYQIKRLEDKLVEMFLLRGNSWFDVNAAIELFQFAGKLDTNSSTELKAKTVEVLKSKPLDQLRQSENFKKLFPDQTAMDLCAMAFTK</sequence>
<reference evidence="3 4" key="1">
    <citation type="journal article" date="2016" name="Genome Biol. Evol.">
        <title>Gene Family Evolution Reflects Adaptation to Soil Environmental Stressors in the Genome of the Collembolan Orchesella cincta.</title>
        <authorList>
            <person name="Faddeeva-Vakhrusheva A."/>
            <person name="Derks M.F."/>
            <person name="Anvar S.Y."/>
            <person name="Agamennone V."/>
            <person name="Suring W."/>
            <person name="Smit S."/>
            <person name="van Straalen N.M."/>
            <person name="Roelofs D."/>
        </authorList>
    </citation>
    <scope>NUCLEOTIDE SEQUENCE [LARGE SCALE GENOMIC DNA]</scope>
    <source>
        <tissue evidence="3">Mixed pool</tissue>
    </source>
</reference>
<dbReference type="PROSITE" id="PS50097">
    <property type="entry name" value="BTB"/>
    <property type="match status" value="1"/>
</dbReference>
<dbReference type="Gene3D" id="3.30.710.10">
    <property type="entry name" value="Potassium Channel Kv1.1, Chain A"/>
    <property type="match status" value="1"/>
</dbReference>
<dbReference type="PANTHER" id="PTHR24413">
    <property type="entry name" value="SPECKLE-TYPE POZ PROTEIN"/>
    <property type="match status" value="1"/>
</dbReference>
<dbReference type="AlphaFoldDB" id="A0A1D2M2S1"/>
<feature type="domain" description="BTB" evidence="2">
    <location>
        <begin position="219"/>
        <end position="283"/>
    </location>
</feature>
<protein>
    <submittedName>
        <fullName evidence="3">Speckle-type POZ protein</fullName>
    </submittedName>
</protein>
<dbReference type="OrthoDB" id="2311693at2759"/>
<evidence type="ECO:0000256" key="1">
    <source>
        <dbReference type="SAM" id="MobiDB-lite"/>
    </source>
</evidence>
<keyword evidence="4" id="KW-1185">Reference proteome</keyword>
<dbReference type="Proteomes" id="UP000094527">
    <property type="component" value="Unassembled WGS sequence"/>
</dbReference>
<dbReference type="InterPro" id="IPR000210">
    <property type="entry name" value="BTB/POZ_dom"/>
</dbReference>
<comment type="caution">
    <text evidence="3">The sequence shown here is derived from an EMBL/GenBank/DDBJ whole genome shotgun (WGS) entry which is preliminary data.</text>
</comment>
<feature type="region of interest" description="Disordered" evidence="1">
    <location>
        <begin position="143"/>
        <end position="162"/>
    </location>
</feature>
<dbReference type="SMART" id="SM00225">
    <property type="entry name" value="BTB"/>
    <property type="match status" value="1"/>
</dbReference>
<dbReference type="EMBL" id="LJIJ01005701">
    <property type="protein sequence ID" value="ODM87268.1"/>
    <property type="molecule type" value="Genomic_DNA"/>
</dbReference>